<dbReference type="InterPro" id="IPR038718">
    <property type="entry name" value="SNF2-like_sf"/>
</dbReference>
<dbReference type="PANTHER" id="PTHR45629:SF7">
    <property type="entry name" value="DNA EXCISION REPAIR PROTEIN ERCC-6-RELATED"/>
    <property type="match status" value="1"/>
</dbReference>
<proteinExistence type="predicted"/>
<dbReference type="PROSITE" id="PS51192">
    <property type="entry name" value="HELICASE_ATP_BIND_1"/>
    <property type="match status" value="1"/>
</dbReference>
<gene>
    <name evidence="2" type="ORF">AXL3_38</name>
</gene>
<dbReference type="GO" id="GO:0004386">
    <property type="term" value="F:helicase activity"/>
    <property type="evidence" value="ECO:0007669"/>
    <property type="project" value="UniProtKB-KW"/>
</dbReference>
<evidence type="ECO:0000313" key="3">
    <source>
        <dbReference type="Proteomes" id="UP000509379"/>
    </source>
</evidence>
<accession>A0A7D4XWC9</accession>
<dbReference type="Gene3D" id="3.40.50.300">
    <property type="entry name" value="P-loop containing nucleotide triphosphate hydrolases"/>
    <property type="match status" value="1"/>
</dbReference>
<keyword evidence="2" id="KW-0378">Hydrolase</keyword>
<feature type="domain" description="Helicase ATP-binding" evidence="1">
    <location>
        <begin position="46"/>
        <end position="226"/>
    </location>
</feature>
<dbReference type="InterPro" id="IPR050496">
    <property type="entry name" value="SNF2_RAD54_helicase_repair"/>
</dbReference>
<dbReference type="Proteomes" id="UP000509379">
    <property type="component" value="Segment"/>
</dbReference>
<dbReference type="InterPro" id="IPR000330">
    <property type="entry name" value="SNF2_N"/>
</dbReference>
<organism evidence="2 3">
    <name type="scientific">Stenotrophomonas phage vB_SmaS-AXL_3</name>
    <dbReference type="NCBI Taxonomy" id="2740427"/>
    <lineage>
        <taxon>Viruses</taxon>
        <taxon>Duplodnaviria</taxon>
        <taxon>Heunggongvirae</taxon>
        <taxon>Uroviricota</taxon>
        <taxon>Caudoviricetes</taxon>
        <taxon>Axeltriavirus</taxon>
        <taxon>Axeltriavirus AXL3</taxon>
    </lineage>
</organism>
<dbReference type="GO" id="GO:0005524">
    <property type="term" value="F:ATP binding"/>
    <property type="evidence" value="ECO:0007669"/>
    <property type="project" value="InterPro"/>
</dbReference>
<protein>
    <submittedName>
        <fullName evidence="2">DNA helicase</fullName>
    </submittedName>
</protein>
<dbReference type="InterPro" id="IPR027417">
    <property type="entry name" value="P-loop_NTPase"/>
</dbReference>
<reference evidence="2" key="1">
    <citation type="submission" date="2020-05" db="EMBL/GenBank/DDBJ databases">
        <title>Isolation and characterization of the novel bacteriophage AXL3 against Stenotrophomonas maltophilia.</title>
        <authorList>
            <person name="McCutcheon J.G."/>
            <person name="Lin A."/>
            <person name="Dennis J."/>
        </authorList>
    </citation>
    <scope>NUCLEOTIDE SEQUENCE [LARGE SCALE GENOMIC DNA]</scope>
</reference>
<evidence type="ECO:0000259" key="1">
    <source>
        <dbReference type="PROSITE" id="PS51192"/>
    </source>
</evidence>
<dbReference type="SMART" id="SM00487">
    <property type="entry name" value="DEXDc"/>
    <property type="match status" value="1"/>
</dbReference>
<dbReference type="InterPro" id="IPR001650">
    <property type="entry name" value="Helicase_C-like"/>
</dbReference>
<keyword evidence="3" id="KW-1185">Reference proteome</keyword>
<keyword evidence="2" id="KW-0347">Helicase</keyword>
<name>A0A7D4XWC9_9CAUD</name>
<keyword evidence="2" id="KW-0547">Nucleotide-binding</keyword>
<dbReference type="SUPFAM" id="SSF52540">
    <property type="entry name" value="P-loop containing nucleoside triphosphate hydrolases"/>
    <property type="match status" value="2"/>
</dbReference>
<dbReference type="EMBL" id="MT536174">
    <property type="protein sequence ID" value="QKW95569.1"/>
    <property type="molecule type" value="Genomic_DNA"/>
</dbReference>
<dbReference type="PANTHER" id="PTHR45629">
    <property type="entry name" value="SNF2/RAD54 FAMILY MEMBER"/>
    <property type="match status" value="1"/>
</dbReference>
<dbReference type="Pfam" id="PF00271">
    <property type="entry name" value="Helicase_C"/>
    <property type="match status" value="1"/>
</dbReference>
<dbReference type="Gene3D" id="3.40.50.10810">
    <property type="entry name" value="Tandem AAA-ATPase domain"/>
    <property type="match status" value="1"/>
</dbReference>
<evidence type="ECO:0000313" key="2">
    <source>
        <dbReference type="EMBL" id="QKW95569.1"/>
    </source>
</evidence>
<dbReference type="Pfam" id="PF00176">
    <property type="entry name" value="SNF2-rel_dom"/>
    <property type="match status" value="1"/>
</dbReference>
<dbReference type="InterPro" id="IPR014001">
    <property type="entry name" value="Helicase_ATP-bd"/>
</dbReference>
<keyword evidence="2" id="KW-0067">ATP-binding</keyword>
<sequence>MKSKSMKTVKKLSTPSKQLKRVEGELLEPLVIAKKWEPHNYMRKAVKFLLEHACAALFLDPGLGKTSITLAALLMLFRRKLINKVLIVAPLRVAGSTWPREMQKWTDFRGLRYVVLHGPKKDQLLQEDADIYIINFEGLEWLLDVTKTKNSKGKTQVHVDVKRFKKLGFDVLVVDELSKMKNTQTVRFKALKLVLNTFGRRWGLTGSPAANGLLDLFGQTYVLDMGNALGQYITHYRMEYFVPSRDGYNWDLAEGSEDRIYKALSPLVLRMAAKDYLDLPQEIPNNIFVDLPPDARKVYDELEDELIAALEEGEVVAANSAVASGKCRQVASGGVYLTPDVTELIKKKSNREYAHLHHEKTDALVDLIEELQGSPILVAYDFAHDLERIREKLDADVPYIGGGVSLKRSKELEHQWNAGKLPYLFAHPASIAHGLNLQEAGHHVGWYTLTWNYEEYDQFIKRVLRQGNKSKRVFVHHFLARDTIDEYAVLPALQRKRRGQNALFDGLKELQRRRRSRR</sequence>